<dbReference type="PANTHER" id="PTHR43141:SF5">
    <property type="entry name" value="CYTOCHROME BD-I UBIQUINOL OXIDASE SUBUNIT 2"/>
    <property type="match status" value="1"/>
</dbReference>
<dbReference type="PANTHER" id="PTHR43141">
    <property type="entry name" value="CYTOCHROME BD2 SUBUNIT II"/>
    <property type="match status" value="1"/>
</dbReference>
<keyword evidence="6 12" id="KW-0812">Transmembrane</keyword>
<evidence type="ECO:0000256" key="11">
    <source>
        <dbReference type="ARBA" id="ARBA00023136"/>
    </source>
</evidence>
<reference evidence="13 14" key="1">
    <citation type="submission" date="2015-01" db="EMBL/GenBank/DDBJ databases">
        <title>Desulfovibrio sp. JC271 draft genome sequence.</title>
        <authorList>
            <person name="Shivani Y."/>
            <person name="Subhash Y."/>
            <person name="Sasikala C."/>
            <person name="Ramana C.V."/>
        </authorList>
    </citation>
    <scope>NUCLEOTIDE SEQUENCE [LARGE SCALE GENOMIC DNA]</scope>
    <source>
        <strain evidence="13 14">JC271</strain>
    </source>
</reference>
<dbReference type="InterPro" id="IPR003317">
    <property type="entry name" value="Cyt-d_oxidase_su2"/>
</dbReference>
<keyword evidence="3" id="KW-0813">Transport</keyword>
<protein>
    <submittedName>
        <fullName evidence="13">Cytochrome C oxidase assembly protein</fullName>
    </submittedName>
</protein>
<feature type="transmembrane region" description="Helical" evidence="12">
    <location>
        <begin position="229"/>
        <end position="248"/>
    </location>
</feature>
<feature type="transmembrane region" description="Helical" evidence="12">
    <location>
        <begin position="296"/>
        <end position="319"/>
    </location>
</feature>
<evidence type="ECO:0000313" key="13">
    <source>
        <dbReference type="EMBL" id="OBQ51715.1"/>
    </source>
</evidence>
<feature type="transmembrane region" description="Helical" evidence="12">
    <location>
        <begin position="159"/>
        <end position="178"/>
    </location>
</feature>
<comment type="subcellular location">
    <subcellularLocation>
        <location evidence="1">Cell membrane</location>
        <topology evidence="1">Multi-pass membrane protein</topology>
    </subcellularLocation>
</comment>
<keyword evidence="9 12" id="KW-1133">Transmembrane helix</keyword>
<dbReference type="NCBIfam" id="TIGR00203">
    <property type="entry name" value="cydB"/>
    <property type="match status" value="1"/>
</dbReference>
<keyword evidence="8" id="KW-0249">Electron transport</keyword>
<keyword evidence="11 12" id="KW-0472">Membrane</keyword>
<dbReference type="OrthoDB" id="9776710at2"/>
<evidence type="ECO:0000313" key="14">
    <source>
        <dbReference type="Proteomes" id="UP000091979"/>
    </source>
</evidence>
<feature type="transmembrane region" description="Helical" evidence="12">
    <location>
        <begin position="199"/>
        <end position="217"/>
    </location>
</feature>
<evidence type="ECO:0000256" key="12">
    <source>
        <dbReference type="SAM" id="Phobius"/>
    </source>
</evidence>
<comment type="caution">
    <text evidence="13">The sequence shown here is derived from an EMBL/GenBank/DDBJ whole genome shotgun (WGS) entry which is preliminary data.</text>
</comment>
<feature type="transmembrane region" description="Helical" evidence="12">
    <location>
        <begin position="255"/>
        <end position="276"/>
    </location>
</feature>
<name>A0A1B7XCN2_9BACT</name>
<dbReference type="PATRIC" id="fig|1560234.3.peg.612"/>
<keyword evidence="7" id="KW-0479">Metal-binding</keyword>
<dbReference type="GO" id="GO:0016682">
    <property type="term" value="F:oxidoreductase activity, acting on diphenols and related substances as donors, oxygen as acceptor"/>
    <property type="evidence" value="ECO:0007669"/>
    <property type="project" value="TreeGrafter"/>
</dbReference>
<evidence type="ECO:0000256" key="6">
    <source>
        <dbReference type="ARBA" id="ARBA00022692"/>
    </source>
</evidence>
<evidence type="ECO:0000256" key="4">
    <source>
        <dbReference type="ARBA" id="ARBA00022475"/>
    </source>
</evidence>
<evidence type="ECO:0000256" key="5">
    <source>
        <dbReference type="ARBA" id="ARBA00022617"/>
    </source>
</evidence>
<dbReference type="STRING" id="1560234.SP90_08895"/>
<evidence type="ECO:0000256" key="8">
    <source>
        <dbReference type="ARBA" id="ARBA00022982"/>
    </source>
</evidence>
<organism evidence="13 14">
    <name type="scientific">Halodesulfovibrio spirochaetisodalis</name>
    <dbReference type="NCBI Taxonomy" id="1560234"/>
    <lineage>
        <taxon>Bacteria</taxon>
        <taxon>Pseudomonadati</taxon>
        <taxon>Thermodesulfobacteriota</taxon>
        <taxon>Desulfovibrionia</taxon>
        <taxon>Desulfovibrionales</taxon>
        <taxon>Desulfovibrionaceae</taxon>
        <taxon>Halodesulfovibrio</taxon>
    </lineage>
</organism>
<accession>A0A1B7XCN2</accession>
<keyword evidence="14" id="KW-1185">Reference proteome</keyword>
<dbReference type="GO" id="GO:0070069">
    <property type="term" value="C:cytochrome complex"/>
    <property type="evidence" value="ECO:0007669"/>
    <property type="project" value="TreeGrafter"/>
</dbReference>
<dbReference type="Pfam" id="PF02322">
    <property type="entry name" value="Cyt_bd_oxida_II"/>
    <property type="match status" value="1"/>
</dbReference>
<dbReference type="PIRSF" id="PIRSF000267">
    <property type="entry name" value="Cyt_oxidse_sub2"/>
    <property type="match status" value="1"/>
</dbReference>
<evidence type="ECO:0000256" key="3">
    <source>
        <dbReference type="ARBA" id="ARBA00022448"/>
    </source>
</evidence>
<feature type="transmembrane region" description="Helical" evidence="12">
    <location>
        <begin position="6"/>
        <end position="36"/>
    </location>
</feature>
<dbReference type="GO" id="GO:0046872">
    <property type="term" value="F:metal ion binding"/>
    <property type="evidence" value="ECO:0007669"/>
    <property type="project" value="UniProtKB-KW"/>
</dbReference>
<evidence type="ECO:0000256" key="7">
    <source>
        <dbReference type="ARBA" id="ARBA00022723"/>
    </source>
</evidence>
<evidence type="ECO:0000256" key="1">
    <source>
        <dbReference type="ARBA" id="ARBA00004651"/>
    </source>
</evidence>
<feature type="transmembrane region" description="Helical" evidence="12">
    <location>
        <begin position="120"/>
        <end position="139"/>
    </location>
</feature>
<gene>
    <name evidence="13" type="ORF">SP90_08895</name>
</gene>
<dbReference type="Proteomes" id="UP000091979">
    <property type="component" value="Unassembled WGS sequence"/>
</dbReference>
<evidence type="ECO:0000256" key="2">
    <source>
        <dbReference type="ARBA" id="ARBA00007543"/>
    </source>
</evidence>
<evidence type="ECO:0000256" key="10">
    <source>
        <dbReference type="ARBA" id="ARBA00023004"/>
    </source>
</evidence>
<dbReference type="EMBL" id="JXMS01000013">
    <property type="protein sequence ID" value="OBQ51715.1"/>
    <property type="molecule type" value="Genomic_DNA"/>
</dbReference>
<keyword evidence="4" id="KW-1003">Cell membrane</keyword>
<dbReference type="GO" id="GO:0005886">
    <property type="term" value="C:plasma membrane"/>
    <property type="evidence" value="ECO:0007669"/>
    <property type="project" value="UniProtKB-SubCell"/>
</dbReference>
<feature type="transmembrane region" description="Helical" evidence="12">
    <location>
        <begin position="81"/>
        <end position="99"/>
    </location>
</feature>
<keyword evidence="10" id="KW-0408">Iron</keyword>
<proteinExistence type="inferred from homology"/>
<evidence type="ECO:0000256" key="9">
    <source>
        <dbReference type="ARBA" id="ARBA00022989"/>
    </source>
</evidence>
<sequence>MTLELIWFLLWGVLWSVYFVLDGFDLGLGTLFPFFAKNEREKRVLYNTVAPFWDGNEVWLIAAGGITFAAFPRAYAIMFSALYAPLLIILFALIMRAASFEFRNKVDSDGWRKMWDVFQFLGNFIPALLFGVAFANIFQGIPFDADGVYYGSIIKLLNVYGIIGGLFFVINFAMHGAMWLSMKSDGEIHDRAISYAKKLWPFTVALAVAFLAATGFYTDLFANYQKNGVLLVIPAIGVTALLMVRIFLAGGRNHLAWISNAISIFSVIMFGVIGMFPKLLPSSLDPAASVTVYNGASSTLTLQIMLGVVVVIIPLVLLYQLWAVKLLMHVVDDKVLDSDESY</sequence>
<comment type="similarity">
    <text evidence="2">Belongs to the cytochrome ubiquinol oxidase subunit 2 family.</text>
</comment>
<dbReference type="RefSeq" id="WP_066854687.1">
    <property type="nucleotide sequence ID" value="NZ_JXMS01000013.1"/>
</dbReference>
<keyword evidence="5" id="KW-0349">Heme</keyword>
<dbReference type="AlphaFoldDB" id="A0A1B7XCN2"/>
<dbReference type="GO" id="GO:0009055">
    <property type="term" value="F:electron transfer activity"/>
    <property type="evidence" value="ECO:0007669"/>
    <property type="project" value="TreeGrafter"/>
</dbReference>
<dbReference type="GO" id="GO:0019646">
    <property type="term" value="P:aerobic electron transport chain"/>
    <property type="evidence" value="ECO:0007669"/>
    <property type="project" value="TreeGrafter"/>
</dbReference>